<dbReference type="PANTHER" id="PTHR34987">
    <property type="entry name" value="C, PUTATIVE (AFU_ORTHOLOGUE AFUA_3G02880)-RELATED"/>
    <property type="match status" value="1"/>
</dbReference>
<dbReference type="Proteomes" id="UP001302696">
    <property type="component" value="Chromosome"/>
</dbReference>
<dbReference type="PANTHER" id="PTHR34987:SF6">
    <property type="entry name" value="ALPHA-L-RHAMNOSIDASE SIX-HAIRPIN GLYCOSIDASE DOMAIN-CONTAINING PROTEIN"/>
    <property type="match status" value="1"/>
</dbReference>
<evidence type="ECO:0000259" key="2">
    <source>
        <dbReference type="Pfam" id="PF21209"/>
    </source>
</evidence>
<organism evidence="3 4">
    <name type="scientific">Pediococcus inopinatus</name>
    <dbReference type="NCBI Taxonomy" id="114090"/>
    <lineage>
        <taxon>Bacteria</taxon>
        <taxon>Bacillati</taxon>
        <taxon>Bacillota</taxon>
        <taxon>Bacilli</taxon>
        <taxon>Lactobacillales</taxon>
        <taxon>Lactobacillaceae</taxon>
        <taxon>Pediococcus</taxon>
    </lineage>
</organism>
<keyword evidence="3" id="KW-0326">Glycosidase</keyword>
<dbReference type="Gene3D" id="2.60.120.260">
    <property type="entry name" value="Galactose-binding domain-like"/>
    <property type="match status" value="2"/>
</dbReference>
<protein>
    <submittedName>
        <fullName evidence="3">Trehalase family glycosidase</fullName>
    </submittedName>
</protein>
<evidence type="ECO:0000313" key="4">
    <source>
        <dbReference type="Proteomes" id="UP001302696"/>
    </source>
</evidence>
<keyword evidence="4" id="KW-1185">Reference proteome</keyword>
<proteinExistence type="predicted"/>
<keyword evidence="3" id="KW-0378">Hydrolase</keyword>
<dbReference type="Gene3D" id="2.60.420.10">
    <property type="entry name" value="Maltose phosphorylase, domain 3"/>
    <property type="match status" value="1"/>
</dbReference>
<sequence>MKGKNMASWIWYHGDFEIYQAMKQNFDREERGMNWPAYWYTSGWNHNVYFWKEFQFDHAQTFSTIIQGKGYGKLINLEDSQETKFILGSQMTCPAGHFRIEIYVGNLSGLPCAFIEGKEIYSDHSWKASNFLGDDVIAGTSQFFTNSKQNPMHFEYSHKIQNAKRIEIVNGGTLLDFGHDLTAKTMIQFFEQFQMMVLCYGESRTEALDVADAYLKHEIRMHDDPDGSYDESTKTFTTKLRAFRYIYVPDISSLDDIGTIFVNFEFVKFPKIGAFESHDSKLNQIWRVSDRTLRLCSGIFFIDGIKRDRWVWAGDAFQCFYMNRYDFFDKEIVERTVLGLRGELDIKQHLDTIVDYSMYWLISIELYYETFADKTFVEAVYPKMKQLIDFSLEATDKLGFIHERKGDWIYIDWADFDHEGALCAEQMVLARALQSVIKISKLLNQDAQEYEATYQRLRVNIDKYFWDEGKQAYIDSYESGKRHVTRHANIFAILFDYVDEKRTQTIVKKVLRNPLIATINTPYFKFWELEALAKVGSYQDVLDTIKAYWGGMLDNGATTFWEYFDPKEKGAARYAMYGDKYGKSLCHAWGASPIYLIGRYLVGLRPTQAGYKTFEIEPQLSLLGDFNAKFPLSEKGDYVSLESKNKYLLIQATKKGGTLLVQDKQITIPTDHQLKLSFNDLY</sequence>
<evidence type="ECO:0000259" key="1">
    <source>
        <dbReference type="Pfam" id="PF17389"/>
    </source>
</evidence>
<accession>A0ABZ0Q5I1</accession>
<dbReference type="InterPro" id="IPR035396">
    <property type="entry name" value="Bac_rhamnosid6H"/>
</dbReference>
<dbReference type="Pfam" id="PF21209">
    <property type="entry name" value="Bac_rhamnosid-like_N"/>
    <property type="match status" value="1"/>
</dbReference>
<dbReference type="Pfam" id="PF17389">
    <property type="entry name" value="Bac_rhamnosid6H"/>
    <property type="match status" value="1"/>
</dbReference>
<evidence type="ECO:0000313" key="3">
    <source>
        <dbReference type="EMBL" id="WPC21403.1"/>
    </source>
</evidence>
<dbReference type="InterPro" id="IPR048932">
    <property type="entry name" value="Rhamnosid-like_N_bacteroidetes"/>
</dbReference>
<reference evidence="4" key="1">
    <citation type="submission" date="2024-06" db="EMBL/GenBank/DDBJ databases">
        <authorList>
            <person name="Chang H.C."/>
            <person name="Mun S.Y."/>
        </authorList>
    </citation>
    <scope>NUCLEOTIDE SEQUENCE [LARGE SCALE GENOMIC DNA]</scope>
    <source>
        <strain evidence="4">KT1</strain>
    </source>
</reference>
<dbReference type="InterPro" id="IPR012341">
    <property type="entry name" value="6hp_glycosidase-like_sf"/>
</dbReference>
<dbReference type="GO" id="GO:0016798">
    <property type="term" value="F:hydrolase activity, acting on glycosyl bonds"/>
    <property type="evidence" value="ECO:0007669"/>
    <property type="project" value="UniProtKB-KW"/>
</dbReference>
<name>A0ABZ0Q5I1_9LACO</name>
<feature type="domain" description="Alpha-rhamnosidase-like N-terminal" evidence="2">
    <location>
        <begin position="49"/>
        <end position="248"/>
    </location>
</feature>
<gene>
    <name evidence="3" type="ORF">N6G96_09020</name>
</gene>
<dbReference type="RefSeq" id="WP_323709009.1">
    <property type="nucleotide sequence ID" value="NZ_CP104778.1"/>
</dbReference>
<dbReference type="SUPFAM" id="SSF48208">
    <property type="entry name" value="Six-hairpin glycosidases"/>
    <property type="match status" value="1"/>
</dbReference>
<dbReference type="Gene3D" id="1.50.10.10">
    <property type="match status" value="1"/>
</dbReference>
<dbReference type="EMBL" id="CP104778">
    <property type="protein sequence ID" value="WPC21403.1"/>
    <property type="molecule type" value="Genomic_DNA"/>
</dbReference>
<dbReference type="InterPro" id="IPR008928">
    <property type="entry name" value="6-hairpin_glycosidase_sf"/>
</dbReference>
<feature type="domain" description="Alpha-L-rhamnosidase six-hairpin glycosidase" evidence="1">
    <location>
        <begin position="271"/>
        <end position="600"/>
    </location>
</feature>